<keyword evidence="2" id="KW-1185">Reference proteome</keyword>
<accession>A0A4P9VG78</accession>
<evidence type="ECO:0000313" key="1">
    <source>
        <dbReference type="EMBL" id="RDH41280.1"/>
    </source>
</evidence>
<organism evidence="1 2">
    <name type="scientific">Zooshikella ganghwensis</name>
    <dbReference type="NCBI Taxonomy" id="202772"/>
    <lineage>
        <taxon>Bacteria</taxon>
        <taxon>Pseudomonadati</taxon>
        <taxon>Pseudomonadota</taxon>
        <taxon>Gammaproteobacteria</taxon>
        <taxon>Oceanospirillales</taxon>
        <taxon>Zooshikellaceae</taxon>
        <taxon>Zooshikella</taxon>
    </lineage>
</organism>
<dbReference type="AlphaFoldDB" id="A0A4P9VG78"/>
<reference evidence="1 2" key="1">
    <citation type="submission" date="2017-04" db="EMBL/GenBank/DDBJ databases">
        <title>Draft genome sequence of Zooshikella ganghwensis VG4 isolated from Red Sea sediments.</title>
        <authorList>
            <person name="Rehman Z."/>
            <person name="Alam I."/>
            <person name="Kamau A."/>
            <person name="Bajic V."/>
            <person name="Leiknes T."/>
        </authorList>
    </citation>
    <scope>NUCLEOTIDE SEQUENCE [LARGE SCALE GENOMIC DNA]</scope>
    <source>
        <strain evidence="1 2">VG4</strain>
    </source>
</reference>
<comment type="caution">
    <text evidence="1">The sequence shown here is derived from an EMBL/GenBank/DDBJ whole genome shotgun (WGS) entry which is preliminary data.</text>
</comment>
<proteinExistence type="predicted"/>
<sequence length="118" mass="13831">MYNYLKIAIFSFCVICVMGSTNINDHNIQISVKGDFLKAWQACHNDFMSIDDLTKEQKDLSQYTVTFSEEDSNYIILFEAKLLTSEQAKKYNRIALGRDTKYVVNKESFKIVERIFYK</sequence>
<evidence type="ECO:0000313" key="2">
    <source>
        <dbReference type="Proteomes" id="UP000257039"/>
    </source>
</evidence>
<protein>
    <submittedName>
        <fullName evidence="1">Uncharacterized protein</fullName>
    </submittedName>
</protein>
<gene>
    <name evidence="1" type="ORF">B9G39_28840</name>
</gene>
<name>A0A4P9VG78_9GAMM</name>
<dbReference type="EMBL" id="NDXW01000010">
    <property type="protein sequence ID" value="RDH41280.1"/>
    <property type="molecule type" value="Genomic_DNA"/>
</dbReference>
<dbReference type="Proteomes" id="UP000257039">
    <property type="component" value="Unassembled WGS sequence"/>
</dbReference>